<dbReference type="AlphaFoldDB" id="A0A9P4T864"/>
<protein>
    <submittedName>
        <fullName evidence="1">Uncharacterized protein</fullName>
    </submittedName>
</protein>
<dbReference type="Proteomes" id="UP000801428">
    <property type="component" value="Unassembled WGS sequence"/>
</dbReference>
<accession>A0A9P4T864</accession>
<reference evidence="1" key="1">
    <citation type="submission" date="2019-04" db="EMBL/GenBank/DDBJ databases">
        <title>Sequencing of skin fungus with MAO and IRED activity.</title>
        <authorList>
            <person name="Marsaioli A.J."/>
            <person name="Bonatto J.M.C."/>
            <person name="Reis Junior O."/>
        </authorList>
    </citation>
    <scope>NUCLEOTIDE SEQUENCE</scope>
    <source>
        <strain evidence="1">30M1</strain>
    </source>
</reference>
<comment type="caution">
    <text evidence="1">The sequence shown here is derived from an EMBL/GenBank/DDBJ whole genome shotgun (WGS) entry which is preliminary data.</text>
</comment>
<evidence type="ECO:0000313" key="1">
    <source>
        <dbReference type="EMBL" id="KAF2997370.1"/>
    </source>
</evidence>
<organism evidence="1 2">
    <name type="scientific">Curvularia kusanoi</name>
    <name type="common">Cochliobolus kusanoi</name>
    <dbReference type="NCBI Taxonomy" id="90978"/>
    <lineage>
        <taxon>Eukaryota</taxon>
        <taxon>Fungi</taxon>
        <taxon>Dikarya</taxon>
        <taxon>Ascomycota</taxon>
        <taxon>Pezizomycotina</taxon>
        <taxon>Dothideomycetes</taxon>
        <taxon>Pleosporomycetidae</taxon>
        <taxon>Pleosporales</taxon>
        <taxon>Pleosporineae</taxon>
        <taxon>Pleosporaceae</taxon>
        <taxon>Curvularia</taxon>
    </lineage>
</organism>
<dbReference type="EMBL" id="SWKU01000023">
    <property type="protein sequence ID" value="KAF2997370.1"/>
    <property type="molecule type" value="Genomic_DNA"/>
</dbReference>
<evidence type="ECO:0000313" key="2">
    <source>
        <dbReference type="Proteomes" id="UP000801428"/>
    </source>
</evidence>
<gene>
    <name evidence="1" type="ORF">E8E13_004388</name>
</gene>
<sequence>MSSPNQIYWSIIQRYFEHDAPGYSPSSSSSAIIDTPDSVTWPSPTQSLSTLSQTTLCSPVIETDAKNDEDRECDCGFDFCNGFCAGLPGIEDSEDIQPDHYQPDEAQSCGIQSAETPAFNIECNTGIDELVPYWPIPQPQLPFSNTSFYMPGPQPWHVVPSFQPWCIAPSLQPWMLAQQPGFSNIDHQQWAEDRAVDAWVEFYLASPDPQASVDSIPCATEFERKVWGRTVRALRERRDRGGAWK</sequence>
<keyword evidence="2" id="KW-1185">Reference proteome</keyword>
<name>A0A9P4T864_CURKU</name>
<proteinExistence type="predicted"/>